<evidence type="ECO:0000259" key="8">
    <source>
        <dbReference type="Pfam" id="PF00535"/>
    </source>
</evidence>
<dbReference type="Proteomes" id="UP000531251">
    <property type="component" value="Unassembled WGS sequence"/>
</dbReference>
<feature type="domain" description="Glycosyltransferase 2-like" evidence="8">
    <location>
        <begin position="14"/>
        <end position="154"/>
    </location>
</feature>
<proteinExistence type="predicted"/>
<dbReference type="PANTHER" id="PTHR48090">
    <property type="entry name" value="UNDECAPRENYL-PHOSPHATE 4-DEOXY-4-FORMAMIDO-L-ARABINOSE TRANSFERASE-RELATED"/>
    <property type="match status" value="1"/>
</dbReference>
<evidence type="ECO:0000313" key="10">
    <source>
        <dbReference type="Proteomes" id="UP000531251"/>
    </source>
</evidence>
<dbReference type="SUPFAM" id="SSF53448">
    <property type="entry name" value="Nucleotide-diphospho-sugar transferases"/>
    <property type="match status" value="1"/>
</dbReference>
<dbReference type="Gene3D" id="3.90.550.10">
    <property type="entry name" value="Spore Coat Polysaccharide Biosynthesis Protein SpsA, Chain A"/>
    <property type="match status" value="1"/>
</dbReference>
<comment type="caution">
    <text evidence="9">The sequence shown here is derived from an EMBL/GenBank/DDBJ whole genome shotgun (WGS) entry which is preliminary data.</text>
</comment>
<name>A0A7X6BBX7_9SPHN</name>
<dbReference type="InterPro" id="IPR001173">
    <property type="entry name" value="Glyco_trans_2-like"/>
</dbReference>
<evidence type="ECO:0000256" key="2">
    <source>
        <dbReference type="ARBA" id="ARBA00022676"/>
    </source>
</evidence>
<dbReference type="GO" id="GO:0005886">
    <property type="term" value="C:plasma membrane"/>
    <property type="evidence" value="ECO:0007669"/>
    <property type="project" value="TreeGrafter"/>
</dbReference>
<evidence type="ECO:0000256" key="4">
    <source>
        <dbReference type="ARBA" id="ARBA00022692"/>
    </source>
</evidence>
<dbReference type="Pfam" id="PF00535">
    <property type="entry name" value="Glycos_transf_2"/>
    <property type="match status" value="1"/>
</dbReference>
<evidence type="ECO:0000256" key="6">
    <source>
        <dbReference type="ARBA" id="ARBA00023136"/>
    </source>
</evidence>
<dbReference type="AlphaFoldDB" id="A0A7X6BBX7"/>
<accession>A0A7X6BBX7</accession>
<dbReference type="RefSeq" id="WP_342449826.1">
    <property type="nucleotide sequence ID" value="NZ_BAAADY010000001.1"/>
</dbReference>
<evidence type="ECO:0000256" key="1">
    <source>
        <dbReference type="ARBA" id="ARBA00004141"/>
    </source>
</evidence>
<dbReference type="PANTHER" id="PTHR48090:SF1">
    <property type="entry name" value="PROPHAGE BACTOPRENOL GLUCOSYL TRANSFERASE HOMOLOG"/>
    <property type="match status" value="1"/>
</dbReference>
<organism evidence="9 10">
    <name type="scientific">Sphingomonas trueperi</name>
    <dbReference type="NCBI Taxonomy" id="53317"/>
    <lineage>
        <taxon>Bacteria</taxon>
        <taxon>Pseudomonadati</taxon>
        <taxon>Pseudomonadota</taxon>
        <taxon>Alphaproteobacteria</taxon>
        <taxon>Sphingomonadales</taxon>
        <taxon>Sphingomonadaceae</taxon>
        <taxon>Sphingomonas</taxon>
    </lineage>
</organism>
<keyword evidence="6 7" id="KW-0472">Membrane</keyword>
<keyword evidence="4 7" id="KW-0812">Transmembrane</keyword>
<feature type="transmembrane region" description="Helical" evidence="7">
    <location>
        <begin position="239"/>
        <end position="262"/>
    </location>
</feature>
<dbReference type="GO" id="GO:0016757">
    <property type="term" value="F:glycosyltransferase activity"/>
    <property type="evidence" value="ECO:0007669"/>
    <property type="project" value="UniProtKB-KW"/>
</dbReference>
<evidence type="ECO:0000256" key="5">
    <source>
        <dbReference type="ARBA" id="ARBA00022989"/>
    </source>
</evidence>
<dbReference type="CDD" id="cd04187">
    <property type="entry name" value="DPM1_like_bac"/>
    <property type="match status" value="1"/>
</dbReference>
<dbReference type="EMBL" id="JAATJB010000001">
    <property type="protein sequence ID" value="NJB96331.1"/>
    <property type="molecule type" value="Genomic_DNA"/>
</dbReference>
<keyword evidence="5 7" id="KW-1133">Transmembrane helix</keyword>
<gene>
    <name evidence="9" type="ORF">GGR89_000623</name>
</gene>
<feature type="transmembrane region" description="Helical" evidence="7">
    <location>
        <begin position="268"/>
        <end position="289"/>
    </location>
</feature>
<dbReference type="InterPro" id="IPR050256">
    <property type="entry name" value="Glycosyltransferase_2"/>
</dbReference>
<comment type="subcellular location">
    <subcellularLocation>
        <location evidence="1">Membrane</location>
        <topology evidence="1">Multi-pass membrane protein</topology>
    </subcellularLocation>
</comment>
<reference evidence="9 10" key="1">
    <citation type="submission" date="2020-03" db="EMBL/GenBank/DDBJ databases">
        <title>Genomic Encyclopedia of Type Strains, Phase IV (KMG-IV): sequencing the most valuable type-strain genomes for metagenomic binning, comparative biology and taxonomic classification.</title>
        <authorList>
            <person name="Goeker M."/>
        </authorList>
    </citation>
    <scope>NUCLEOTIDE SEQUENCE [LARGE SCALE GENOMIC DNA]</scope>
    <source>
        <strain evidence="9 10">DSM 7225</strain>
    </source>
</reference>
<dbReference type="InterPro" id="IPR029044">
    <property type="entry name" value="Nucleotide-diphossugar_trans"/>
</dbReference>
<evidence type="ECO:0000256" key="7">
    <source>
        <dbReference type="SAM" id="Phobius"/>
    </source>
</evidence>
<keyword evidence="10" id="KW-1185">Reference proteome</keyword>
<protein>
    <submittedName>
        <fullName evidence="9">Glycosyltransferase involved in cell wall biosynthesis</fullName>
    </submittedName>
</protein>
<evidence type="ECO:0000313" key="9">
    <source>
        <dbReference type="EMBL" id="NJB96331.1"/>
    </source>
</evidence>
<keyword evidence="2" id="KW-0328">Glycosyltransferase</keyword>
<evidence type="ECO:0000256" key="3">
    <source>
        <dbReference type="ARBA" id="ARBA00022679"/>
    </source>
</evidence>
<keyword evidence="3 9" id="KW-0808">Transferase</keyword>
<sequence length="318" mass="35429">MNAPAVAVNRPDISVVIPCYNEEDNAAAICAATTAELERLDVSYEIIFIDNDSTDRTVEILRGLCRENPNVRLIVNSRNYGQMRSPTHGIYQARGRAVIGMCADFQDPPTLIPYFVERWRAGVDIVLGVRETEKTGPVLTVMRRLSYWLARNFGDYPVVPNATGFGLYTARVVDATRRLAEPEPFFRAMLVETGYRLETISYPRAPRAAGKSKNNFFALFDFAMSALASSSKKLLRMPLYIGALGAVLTLVMLIGGVVAFFLGKPIAGWFIASVVQAEFAMLFGFIGLLGDNVRIISERTRRTPLVLERERVNFPPDY</sequence>